<dbReference type="Proteomes" id="UP000647491">
    <property type="component" value="Unassembled WGS sequence"/>
</dbReference>
<evidence type="ECO:0000313" key="3">
    <source>
        <dbReference type="EMBL" id="MBC8600080.1"/>
    </source>
</evidence>
<organism evidence="3 4">
    <name type="scientific">Enterocloster hominis</name>
    <name type="common">ex Liu et al. 2021</name>
    <dbReference type="NCBI Taxonomy" id="2763663"/>
    <lineage>
        <taxon>Bacteria</taxon>
        <taxon>Bacillati</taxon>
        <taxon>Bacillota</taxon>
        <taxon>Clostridia</taxon>
        <taxon>Lachnospirales</taxon>
        <taxon>Lachnospiraceae</taxon>
        <taxon>Enterocloster</taxon>
    </lineage>
</organism>
<evidence type="ECO:0000313" key="4">
    <source>
        <dbReference type="Proteomes" id="UP000647491"/>
    </source>
</evidence>
<feature type="domain" description="DUF4097" evidence="2">
    <location>
        <begin position="117"/>
        <end position="312"/>
    </location>
</feature>
<proteinExistence type="predicted"/>
<gene>
    <name evidence="3" type="ORF">H8708_12715</name>
</gene>
<dbReference type="Pfam" id="PF13349">
    <property type="entry name" value="DUF4097"/>
    <property type="match status" value="1"/>
</dbReference>
<reference evidence="3 4" key="1">
    <citation type="submission" date="2020-08" db="EMBL/GenBank/DDBJ databases">
        <title>Genome public.</title>
        <authorList>
            <person name="Liu C."/>
            <person name="Sun Q."/>
        </authorList>
    </citation>
    <scope>NUCLEOTIDE SEQUENCE [LARGE SCALE GENOMIC DNA]</scope>
    <source>
        <strain evidence="3 4">BX10</strain>
    </source>
</reference>
<protein>
    <submittedName>
        <fullName evidence="3">DUF4097 family beta strand repeat protein</fullName>
    </submittedName>
</protein>
<name>A0ABR7NVF4_9FIRM</name>
<evidence type="ECO:0000256" key="1">
    <source>
        <dbReference type="SAM" id="MobiDB-lite"/>
    </source>
</evidence>
<sequence length="318" mass="33904">MKKFIKYGIIAGGALILAGAGITTASLLLGADMGDLNGHIRKRLHHLDELDGIVEREVDPEEYLVRVDQDPAPEGWETARAEGQDPEAGPSAEPFAGGEPWQSPGTDGGFEAGYPEVTDLKIRQQGGSVEIFRMDEISALTIKSGNGSLEAVSFQEYGMDSVLALWAGDGEDYQIFIPGSWVLDEFEAEILEGTLEGNGVRVLEAELSVTEGNAVFTQEDGRSADLECMGSGSILWAMESERYMEIDAECRTGSITISIPETMDPGGIGYDIECENGTVEFPGFTVEGNQKKEAAGSLSVMDLEAGSGTISVQHTAAP</sequence>
<dbReference type="EMBL" id="JACRTJ010000027">
    <property type="protein sequence ID" value="MBC8600080.1"/>
    <property type="molecule type" value="Genomic_DNA"/>
</dbReference>
<accession>A0ABR7NVF4</accession>
<comment type="caution">
    <text evidence="3">The sequence shown here is derived from an EMBL/GenBank/DDBJ whole genome shotgun (WGS) entry which is preliminary data.</text>
</comment>
<evidence type="ECO:0000259" key="2">
    <source>
        <dbReference type="Pfam" id="PF13349"/>
    </source>
</evidence>
<feature type="region of interest" description="Disordered" evidence="1">
    <location>
        <begin position="70"/>
        <end position="113"/>
    </location>
</feature>
<dbReference type="InterPro" id="IPR025164">
    <property type="entry name" value="Toastrack_DUF4097"/>
</dbReference>
<dbReference type="RefSeq" id="WP_262428072.1">
    <property type="nucleotide sequence ID" value="NZ_JACRTJ010000027.1"/>
</dbReference>
<keyword evidence="4" id="KW-1185">Reference proteome</keyword>